<name>A0ABP6XUT0_9ACTN</name>
<keyword evidence="2" id="KW-1185">Reference proteome</keyword>
<organism evidence="1 2">
    <name type="scientific">Nonomuraea rosea</name>
    <dbReference type="NCBI Taxonomy" id="638574"/>
    <lineage>
        <taxon>Bacteria</taxon>
        <taxon>Bacillati</taxon>
        <taxon>Actinomycetota</taxon>
        <taxon>Actinomycetes</taxon>
        <taxon>Streptosporangiales</taxon>
        <taxon>Streptosporangiaceae</taxon>
        <taxon>Nonomuraea</taxon>
    </lineage>
</organism>
<reference evidence="2" key="1">
    <citation type="journal article" date="2019" name="Int. J. Syst. Evol. Microbiol.">
        <title>The Global Catalogue of Microorganisms (GCM) 10K type strain sequencing project: providing services to taxonomists for standard genome sequencing and annotation.</title>
        <authorList>
            <consortium name="The Broad Institute Genomics Platform"/>
            <consortium name="The Broad Institute Genome Sequencing Center for Infectious Disease"/>
            <person name="Wu L."/>
            <person name="Ma J."/>
        </authorList>
    </citation>
    <scope>NUCLEOTIDE SEQUENCE [LARGE SCALE GENOMIC DNA]</scope>
    <source>
        <strain evidence="2">JCM 17326</strain>
    </source>
</reference>
<gene>
    <name evidence="1" type="ORF">GCM10022419_059740</name>
</gene>
<protein>
    <submittedName>
        <fullName evidence="1">Uncharacterized protein</fullName>
    </submittedName>
</protein>
<comment type="caution">
    <text evidence="1">The sequence shown here is derived from an EMBL/GenBank/DDBJ whole genome shotgun (WGS) entry which is preliminary data.</text>
</comment>
<evidence type="ECO:0000313" key="2">
    <source>
        <dbReference type="Proteomes" id="UP001500630"/>
    </source>
</evidence>
<dbReference type="Proteomes" id="UP001500630">
    <property type="component" value="Unassembled WGS sequence"/>
</dbReference>
<dbReference type="RefSeq" id="WP_345566811.1">
    <property type="nucleotide sequence ID" value="NZ_BAABDQ010000013.1"/>
</dbReference>
<evidence type="ECO:0000313" key="1">
    <source>
        <dbReference type="EMBL" id="GAA3570909.1"/>
    </source>
</evidence>
<accession>A0ABP6XUT0</accession>
<proteinExistence type="predicted"/>
<dbReference type="EMBL" id="BAABDQ010000013">
    <property type="protein sequence ID" value="GAA3570909.1"/>
    <property type="molecule type" value="Genomic_DNA"/>
</dbReference>
<sequence length="249" mass="28025">MGNKAKDEARRWLAEQGVAQVSYDVWTSAENSASELLTTNDVAHAWTRAALEDPDLDSAARLRLALGLLDLLDDYWVTCEIRFVVADANDPNADRLWDAYRRRLEAPEPADPITYSLWVDWFEDSATVESAFAEVLGNDVEGPLIRDRLQEMADSPLLRRAQRVLEVSSPVPWPIKYPVYQACVALPGLHLALFRGLLGSHHDVYGQLEPRAAHALLQQLDLSPDTEFLTQLRTVLQAGHSNRSLEIWQ</sequence>